<keyword evidence="1" id="KW-1133">Transmembrane helix</keyword>
<dbReference type="KEGG" id="vg:75691939"/>
<dbReference type="EMBL" id="MZ130485">
    <property type="protein sequence ID" value="QWM90037.1"/>
    <property type="molecule type" value="Genomic_DNA"/>
</dbReference>
<keyword evidence="3" id="KW-1185">Reference proteome</keyword>
<reference evidence="2 3" key="1">
    <citation type="submission" date="2021-04" db="EMBL/GenBank/DDBJ databases">
        <authorList>
            <person name="Shkoporov A.N."/>
            <person name="Stockdale S.R."/>
            <person name="Guerin E."/>
            <person name="Ross R.P."/>
            <person name="Hill C."/>
        </authorList>
    </citation>
    <scope>NUCLEOTIDE SEQUENCE [LARGE SCALE GENOMIC DNA]</scope>
    <source>
        <strain evidence="3">cr18_1</strain>
    </source>
</reference>
<accession>A0AAE7S0R6</accession>
<dbReference type="GeneID" id="75691939"/>
<evidence type="ECO:0000313" key="2">
    <source>
        <dbReference type="EMBL" id="QWM90037.1"/>
    </source>
</evidence>
<keyword evidence="1" id="KW-0812">Transmembrane</keyword>
<name>A0AAE7S0R6_9CAUD</name>
<evidence type="ECO:0000313" key="3">
    <source>
        <dbReference type="Proteomes" id="UP000827799"/>
    </source>
</evidence>
<evidence type="ECO:0000256" key="1">
    <source>
        <dbReference type="SAM" id="Phobius"/>
    </source>
</evidence>
<protein>
    <submittedName>
        <fullName evidence="2">Phage lysis regulatory protein/holin</fullName>
    </submittedName>
</protein>
<gene>
    <name evidence="2" type="primary">gp_22680</name>
</gene>
<dbReference type="Proteomes" id="UP000827799">
    <property type="component" value="Segment"/>
</dbReference>
<feature type="transmembrane region" description="Helical" evidence="1">
    <location>
        <begin position="6"/>
        <end position="28"/>
    </location>
</feature>
<organism evidence="2 3">
    <name type="scientific">uncultured phage cr18_1</name>
    <dbReference type="NCBI Taxonomy" id="2986407"/>
    <lineage>
        <taxon>Viruses</taxon>
        <taxon>Duplodnaviria</taxon>
        <taxon>Heunggongvirae</taxon>
        <taxon>Uroviricota</taxon>
        <taxon>Caudoviricetes</taxon>
        <taxon>Crassvirales</taxon>
        <taxon>Steigviridae</taxon>
        <taxon>Asinivirinae</taxon>
        <taxon>Lebriduvirus</taxon>
        <taxon>Lebriduvirus gastrointestinalis</taxon>
    </lineage>
</organism>
<dbReference type="RefSeq" id="YP_010359609.1">
    <property type="nucleotide sequence ID" value="NC_062775.1"/>
</dbReference>
<keyword evidence="1" id="KW-0472">Membrane</keyword>
<sequence>MIDMGIIITGAIGLLTTLISGWTSWFFARKKYNSEVDGNLIANMKESLEFYKQLSDDNKKRLDEALKRSDYLEEEVKELRKQVLNLMTVMCTDLSCQLRKGDYKAILENGTSIKENI</sequence>
<proteinExistence type="predicted"/>